<dbReference type="OrthoDB" id="517707at2"/>
<evidence type="ECO:0008006" key="4">
    <source>
        <dbReference type="Google" id="ProtNLM"/>
    </source>
</evidence>
<dbReference type="AlphaFoldDB" id="A0A1I7NF35"/>
<proteinExistence type="predicted"/>
<evidence type="ECO:0000313" key="2">
    <source>
        <dbReference type="EMBL" id="SFV33268.1"/>
    </source>
</evidence>
<dbReference type="Gene3D" id="2.120.10.30">
    <property type="entry name" value="TolB, C-terminal domain"/>
    <property type="match status" value="1"/>
</dbReference>
<dbReference type="STRING" id="51670.SAMN04488557_1899"/>
<keyword evidence="1" id="KW-0732">Signal</keyword>
<gene>
    <name evidence="2" type="ORF">SAMN04488557_1899</name>
</gene>
<dbReference type="PANTHER" id="PTHR40274">
    <property type="entry name" value="VIRGINIAMYCIN B LYASE"/>
    <property type="match status" value="1"/>
</dbReference>
<sequence length="320" mass="33305">MKLSRGLAAFACIGVLIVATHAIADDLKPIEIPGDQAYPESMSAASDGTIYISSLASGGVARVKPGASKAEMWIKPGAFDTRSTFGVLVDEPSKTLWVCSNDFSNLGVPGPSKVPGGHLKGFDLATGEGKLSAAFPGKATVCNDMVVAADGTLYVTNTAAPQILRLKPGAKELEVWVENDLLVPKNGAGLDGIALGSDGNLYVNTYGGGEFFRIDVKDGVPGAVTKLATSRPLKFPDALRQLDGNTFLMVEGTGTLDRVIVDGDKVTLETLKDGLNGPTSLAKIGSTVWVGEGQLNHLFSPKENGPPKLPFQAVPVTIGN</sequence>
<keyword evidence="3" id="KW-1185">Reference proteome</keyword>
<evidence type="ECO:0000256" key="1">
    <source>
        <dbReference type="SAM" id="SignalP"/>
    </source>
</evidence>
<dbReference type="PANTHER" id="PTHR40274:SF3">
    <property type="entry name" value="VIRGINIAMYCIN B LYASE"/>
    <property type="match status" value="1"/>
</dbReference>
<dbReference type="InterPro" id="IPR011042">
    <property type="entry name" value="6-blade_b-propeller_TolB-like"/>
</dbReference>
<dbReference type="SUPFAM" id="SSF63829">
    <property type="entry name" value="Calcium-dependent phosphotriesterase"/>
    <property type="match status" value="1"/>
</dbReference>
<evidence type="ECO:0000313" key="3">
    <source>
        <dbReference type="Proteomes" id="UP000199423"/>
    </source>
</evidence>
<reference evidence="3" key="1">
    <citation type="submission" date="2016-10" db="EMBL/GenBank/DDBJ databases">
        <authorList>
            <person name="Varghese N."/>
            <person name="Submissions S."/>
        </authorList>
    </citation>
    <scope>NUCLEOTIDE SEQUENCE [LARGE SCALE GENOMIC DNA]</scope>
    <source>
        <strain evidence="3">DSM 1565</strain>
    </source>
</reference>
<organism evidence="2 3">
    <name type="scientific">Hyphomicrobium facile</name>
    <dbReference type="NCBI Taxonomy" id="51670"/>
    <lineage>
        <taxon>Bacteria</taxon>
        <taxon>Pseudomonadati</taxon>
        <taxon>Pseudomonadota</taxon>
        <taxon>Alphaproteobacteria</taxon>
        <taxon>Hyphomicrobiales</taxon>
        <taxon>Hyphomicrobiaceae</taxon>
        <taxon>Hyphomicrobium</taxon>
    </lineage>
</organism>
<feature type="chain" id="PRO_5011654010" description="Sugar lactone lactonase YvrE" evidence="1">
    <location>
        <begin position="25"/>
        <end position="320"/>
    </location>
</feature>
<protein>
    <recommendedName>
        <fullName evidence="4">Sugar lactone lactonase YvrE</fullName>
    </recommendedName>
</protein>
<accession>A0A1I7NF35</accession>
<dbReference type="InterPro" id="IPR051344">
    <property type="entry name" value="Vgb"/>
</dbReference>
<name>A0A1I7NF35_9HYPH</name>
<dbReference type="Proteomes" id="UP000199423">
    <property type="component" value="Unassembled WGS sequence"/>
</dbReference>
<dbReference type="EMBL" id="FPCH01000002">
    <property type="protein sequence ID" value="SFV33268.1"/>
    <property type="molecule type" value="Genomic_DNA"/>
</dbReference>
<feature type="signal peptide" evidence="1">
    <location>
        <begin position="1"/>
        <end position="24"/>
    </location>
</feature>
<dbReference type="RefSeq" id="WP_092868140.1">
    <property type="nucleotide sequence ID" value="NZ_FPCH01000002.1"/>
</dbReference>